<feature type="chain" id="PRO_5045348240" evidence="2">
    <location>
        <begin position="51"/>
        <end position="274"/>
    </location>
</feature>
<protein>
    <submittedName>
        <fullName evidence="3">Uncharacterized protein</fullName>
    </submittedName>
</protein>
<reference evidence="3 4" key="1">
    <citation type="submission" date="2022-12" db="EMBL/GenBank/DDBJ databases">
        <title>Two new species, Stenotrophomonas aracearum and Stenotrophomonas oahuensis, isolated from Anthurium (Araceae family) in Hawaii.</title>
        <authorList>
            <person name="Chunag S.C."/>
            <person name="Dobhal S."/>
            <person name="Alvarez A."/>
            <person name="Arif M."/>
        </authorList>
    </citation>
    <scope>NUCLEOTIDE SEQUENCE [LARGE SCALE GENOMIC DNA]</scope>
    <source>
        <strain evidence="3 4">A5586</strain>
    </source>
</reference>
<sequence length="274" mass="30505">MKAKASPRGHEESQQTSGRGGTRRRQRARKSAKACALIIALAAASPTATASGWPVVDIQGIFWKIQQFVSQIKEFTTEAQRWRDTKRHMEQLDAIFDPLRFAMDLPPGAQLEPVAEDYLVKEKCGREALSTGWKQLAGNIAFGDGADWKKRQHELCVSIQRMDNRKFNETLFFLEETMDQVRSEMDRNLESRENSENTSGGAQAAQGDTARLGNQLNAMAQTWSARMQAYDASIASLKEQQRVLAKAALRGDPVKRAVGDVVQVAALEKALKLK</sequence>
<organism evidence="3 4">
    <name type="scientific">Stenotrophomonas oahuensis</name>
    <dbReference type="NCBI Taxonomy" id="3003271"/>
    <lineage>
        <taxon>Bacteria</taxon>
        <taxon>Pseudomonadati</taxon>
        <taxon>Pseudomonadota</taxon>
        <taxon>Gammaproteobacteria</taxon>
        <taxon>Lysobacterales</taxon>
        <taxon>Lysobacteraceae</taxon>
        <taxon>Stenotrophomonas</taxon>
    </lineage>
</organism>
<evidence type="ECO:0000256" key="2">
    <source>
        <dbReference type="SAM" id="SignalP"/>
    </source>
</evidence>
<gene>
    <name evidence="3" type="ORF">PDM29_19570</name>
</gene>
<feature type="compositionally biased region" description="Basic and acidic residues" evidence="1">
    <location>
        <begin position="183"/>
        <end position="195"/>
    </location>
</feature>
<feature type="region of interest" description="Disordered" evidence="1">
    <location>
        <begin position="1"/>
        <end position="27"/>
    </location>
</feature>
<dbReference type="EMBL" id="CP115541">
    <property type="protein sequence ID" value="WNH52492.1"/>
    <property type="molecule type" value="Genomic_DNA"/>
</dbReference>
<evidence type="ECO:0000313" key="3">
    <source>
        <dbReference type="EMBL" id="WNH52492.1"/>
    </source>
</evidence>
<dbReference type="Proteomes" id="UP001302072">
    <property type="component" value="Chromosome"/>
</dbReference>
<proteinExistence type="predicted"/>
<feature type="signal peptide" evidence="2">
    <location>
        <begin position="1"/>
        <end position="50"/>
    </location>
</feature>
<name>A0ABY9YP24_9GAMM</name>
<evidence type="ECO:0000313" key="4">
    <source>
        <dbReference type="Proteomes" id="UP001302072"/>
    </source>
</evidence>
<accession>A0ABY9YP24</accession>
<keyword evidence="4" id="KW-1185">Reference proteome</keyword>
<feature type="region of interest" description="Disordered" evidence="1">
    <location>
        <begin position="183"/>
        <end position="209"/>
    </location>
</feature>
<dbReference type="RefSeq" id="WP_311191688.1">
    <property type="nucleotide sequence ID" value="NZ_CP115541.1"/>
</dbReference>
<evidence type="ECO:0000256" key="1">
    <source>
        <dbReference type="SAM" id="MobiDB-lite"/>
    </source>
</evidence>
<keyword evidence="2" id="KW-0732">Signal</keyword>